<keyword evidence="4" id="KW-0408">Iron</keyword>
<protein>
    <recommendedName>
        <fullName evidence="6">Globin domain-containing protein</fullName>
    </recommendedName>
</protein>
<dbReference type="AlphaFoldDB" id="A0AAV2THZ3"/>
<sequence length="148" mass="17209">MALTKNEQENFLKEWTPYADTKEHIVSTGLGAYNKLFHAHPEYIQYFSRLEGLTIDNVMQSEGVKHYAETLVRAITQMAKVATDEKELKKYMAQYGKDHAEKELSRAEFMTGEPIFTQYFQSLLKEEQNKKTLAKLLRHVFPPMCAEI</sequence>
<name>A0AAV2THZ3_CALDB</name>
<keyword evidence="2 5" id="KW-0349">Heme</keyword>
<organism evidence="7 8">
    <name type="scientific">Calicophoron daubneyi</name>
    <name type="common">Rumen fluke</name>
    <name type="synonym">Paramphistomum daubneyi</name>
    <dbReference type="NCBI Taxonomy" id="300641"/>
    <lineage>
        <taxon>Eukaryota</taxon>
        <taxon>Metazoa</taxon>
        <taxon>Spiralia</taxon>
        <taxon>Lophotrochozoa</taxon>
        <taxon>Platyhelminthes</taxon>
        <taxon>Trematoda</taxon>
        <taxon>Digenea</taxon>
        <taxon>Plagiorchiida</taxon>
        <taxon>Pronocephalata</taxon>
        <taxon>Paramphistomoidea</taxon>
        <taxon>Paramphistomidae</taxon>
        <taxon>Calicophoron</taxon>
    </lineage>
</organism>
<evidence type="ECO:0000256" key="4">
    <source>
        <dbReference type="ARBA" id="ARBA00023004"/>
    </source>
</evidence>
<dbReference type="Gene3D" id="1.10.490.10">
    <property type="entry name" value="Globins"/>
    <property type="match status" value="1"/>
</dbReference>
<gene>
    <name evidence="7" type="ORF">CDAUBV1_LOCUS10129</name>
</gene>
<reference evidence="7" key="1">
    <citation type="submission" date="2024-06" db="EMBL/GenBank/DDBJ databases">
        <authorList>
            <person name="Liu X."/>
            <person name="Lenzi L."/>
            <person name="Haldenby T S."/>
            <person name="Uol C."/>
        </authorList>
    </citation>
    <scope>NUCLEOTIDE SEQUENCE</scope>
</reference>
<feature type="domain" description="Globin" evidence="6">
    <location>
        <begin position="2"/>
        <end position="148"/>
    </location>
</feature>
<proteinExistence type="inferred from homology"/>
<dbReference type="Proteomes" id="UP001497525">
    <property type="component" value="Unassembled WGS sequence"/>
</dbReference>
<dbReference type="InterPro" id="IPR009050">
    <property type="entry name" value="Globin-like_sf"/>
</dbReference>
<dbReference type="GO" id="GO:0046872">
    <property type="term" value="F:metal ion binding"/>
    <property type="evidence" value="ECO:0007669"/>
    <property type="project" value="UniProtKB-KW"/>
</dbReference>
<dbReference type="PROSITE" id="PS01033">
    <property type="entry name" value="GLOBIN"/>
    <property type="match status" value="1"/>
</dbReference>
<dbReference type="Pfam" id="PF00042">
    <property type="entry name" value="Globin"/>
    <property type="match status" value="1"/>
</dbReference>
<keyword evidence="3" id="KW-0479">Metal-binding</keyword>
<evidence type="ECO:0000313" key="7">
    <source>
        <dbReference type="EMBL" id="CAL5136038.1"/>
    </source>
</evidence>
<dbReference type="EMBL" id="CAXLJL010000279">
    <property type="protein sequence ID" value="CAL5136038.1"/>
    <property type="molecule type" value="Genomic_DNA"/>
</dbReference>
<dbReference type="CDD" id="cd01040">
    <property type="entry name" value="Mb-like"/>
    <property type="match status" value="1"/>
</dbReference>
<evidence type="ECO:0000256" key="1">
    <source>
        <dbReference type="ARBA" id="ARBA00022448"/>
    </source>
</evidence>
<comment type="caution">
    <text evidence="7">The sequence shown here is derived from an EMBL/GenBank/DDBJ whole genome shotgun (WGS) entry which is preliminary data.</text>
</comment>
<keyword evidence="1 5" id="KW-0813">Transport</keyword>
<comment type="similarity">
    <text evidence="5">Belongs to the globin family.</text>
</comment>
<dbReference type="GO" id="GO:0019825">
    <property type="term" value="F:oxygen binding"/>
    <property type="evidence" value="ECO:0007669"/>
    <property type="project" value="InterPro"/>
</dbReference>
<evidence type="ECO:0000256" key="5">
    <source>
        <dbReference type="RuleBase" id="RU000356"/>
    </source>
</evidence>
<evidence type="ECO:0000259" key="6">
    <source>
        <dbReference type="PROSITE" id="PS01033"/>
    </source>
</evidence>
<keyword evidence="5" id="KW-0561">Oxygen transport</keyword>
<evidence type="ECO:0000313" key="8">
    <source>
        <dbReference type="Proteomes" id="UP001497525"/>
    </source>
</evidence>
<dbReference type="GO" id="GO:0020037">
    <property type="term" value="F:heme binding"/>
    <property type="evidence" value="ECO:0007669"/>
    <property type="project" value="InterPro"/>
</dbReference>
<dbReference type="GO" id="GO:0005344">
    <property type="term" value="F:oxygen carrier activity"/>
    <property type="evidence" value="ECO:0007669"/>
    <property type="project" value="UniProtKB-KW"/>
</dbReference>
<dbReference type="InterPro" id="IPR000971">
    <property type="entry name" value="Globin"/>
</dbReference>
<accession>A0AAV2THZ3</accession>
<evidence type="ECO:0000256" key="3">
    <source>
        <dbReference type="ARBA" id="ARBA00022723"/>
    </source>
</evidence>
<evidence type="ECO:0000256" key="2">
    <source>
        <dbReference type="ARBA" id="ARBA00022617"/>
    </source>
</evidence>
<dbReference type="InterPro" id="IPR012292">
    <property type="entry name" value="Globin/Proto"/>
</dbReference>
<dbReference type="InterPro" id="IPR044399">
    <property type="entry name" value="Mb-like_M"/>
</dbReference>
<dbReference type="SUPFAM" id="SSF46458">
    <property type="entry name" value="Globin-like"/>
    <property type="match status" value="1"/>
</dbReference>